<keyword evidence="10" id="KW-0325">Glycoprotein</keyword>
<sequence>MILSMALLFLMCLSVNAGGQKGLLSSQSDETENNSETGLLSSQSDEAENNSEAEMLLRESNETVKSSHIVPWPKESNETVNSSHAVSWPKESNETVNSSHAISNSSHVHLQILAEGCRDKKFTSKSCQKIFCQPWEKCVQGNCVCKLPYQCPKNGEDVCSSNNKKYRTYCQLKSVECYRNQEKFSHFGACSLGHAAVSFRSDQKSQGIVLFSFNQTLRDMPICMNQKRWTMHEANVVCRQLNFQLGAEKILTETEFISWPEDTNFMKWSNRMRCRGFETSLSECFRLTDIEEPQKACEKENITAVKCYDYTADKKCTNEEFTCVNGKCIPLKDLCNGIDDCADLSDESCCKKCNNSHHCKSDVCIPSLSLCDGEDDCLDGSDEKDCAGTNKPKDYNKERILLKSSLTKISCGISNVTRDTHTSKRTKRLVGGEEALQGQFPWQIAVYDNTRLNCGGVFIGGCWILTAAHCLRLYHMSDYVVRIAKHNKRDIADNEEILPVEKIIIHHDYNAKTYQNDIALIKVKHVFLDKECIPLSHDVQPVCVPWSEYLFRPKKTCIISGWGQAREDRVSILRWAELNIFGNCSDIYQSDFYEGMECAGKMDGTVDACKGDSGGPLVCTDERNEVYVWGLVSWGEECGKYGRPGVYTKVSHYFEWISSHVGRALISKYNV</sequence>
<feature type="region of interest" description="Disordered" evidence="14">
    <location>
        <begin position="22"/>
        <end position="83"/>
    </location>
</feature>
<dbReference type="Gene3D" id="4.10.400.10">
    <property type="entry name" value="Low-density Lipoprotein Receptor"/>
    <property type="match status" value="1"/>
</dbReference>
<keyword evidence="6 13" id="KW-0378">Hydrolase</keyword>
<evidence type="ECO:0000256" key="11">
    <source>
        <dbReference type="PROSITE-ProRule" id="PRU00124"/>
    </source>
</evidence>
<feature type="disulfide bond" evidence="11">
    <location>
        <begin position="359"/>
        <end position="377"/>
    </location>
</feature>
<dbReference type="SUPFAM" id="SSF56487">
    <property type="entry name" value="SRCR-like"/>
    <property type="match status" value="1"/>
</dbReference>
<keyword evidence="5" id="KW-0677">Repeat</keyword>
<evidence type="ECO:0000256" key="1">
    <source>
        <dbReference type="ARBA" id="ARBA00004613"/>
    </source>
</evidence>
<dbReference type="PROSITE" id="PS50068">
    <property type="entry name" value="LDLRA_2"/>
    <property type="match status" value="2"/>
</dbReference>
<dbReference type="InterPro" id="IPR036772">
    <property type="entry name" value="SRCR-like_dom_sf"/>
</dbReference>
<keyword evidence="9 12" id="KW-1015">Disulfide bond</keyword>
<dbReference type="InterPro" id="IPR048722">
    <property type="entry name" value="CFAI_FIMAC_N"/>
</dbReference>
<dbReference type="InterPro" id="IPR048719">
    <property type="entry name" value="CFAI_KAZAL"/>
</dbReference>
<evidence type="ECO:0000256" key="3">
    <source>
        <dbReference type="ARBA" id="ARBA00022670"/>
    </source>
</evidence>
<dbReference type="PROSITE" id="PS50240">
    <property type="entry name" value="TRYPSIN_DOM"/>
    <property type="match status" value="1"/>
</dbReference>
<dbReference type="SUPFAM" id="SSF50494">
    <property type="entry name" value="Trypsin-like serine proteases"/>
    <property type="match status" value="1"/>
</dbReference>
<dbReference type="InterPro" id="IPR036055">
    <property type="entry name" value="LDL_receptor-like_sf"/>
</dbReference>
<feature type="disulfide bond" evidence="12">
    <location>
        <begin position="274"/>
        <end position="284"/>
    </location>
</feature>
<dbReference type="PROSITE" id="PS50287">
    <property type="entry name" value="SRCR_2"/>
    <property type="match status" value="1"/>
</dbReference>
<dbReference type="InterPro" id="IPR001254">
    <property type="entry name" value="Trypsin_dom"/>
</dbReference>
<keyword evidence="4 15" id="KW-0732">Signal</keyword>
<dbReference type="SMART" id="SM00192">
    <property type="entry name" value="LDLa"/>
    <property type="match status" value="2"/>
</dbReference>
<evidence type="ECO:0000259" key="18">
    <source>
        <dbReference type="PROSITE" id="PS51465"/>
    </source>
</evidence>
<dbReference type="PROSITE" id="PS00135">
    <property type="entry name" value="TRYPSIN_SER"/>
    <property type="match status" value="1"/>
</dbReference>
<dbReference type="SUPFAM" id="SSF100895">
    <property type="entry name" value="Kazal-type serine protease inhibitors"/>
    <property type="match status" value="1"/>
</dbReference>
<evidence type="ECO:0000259" key="16">
    <source>
        <dbReference type="PROSITE" id="PS50240"/>
    </source>
</evidence>
<keyword evidence="7 13" id="KW-0720">Serine protease</keyword>
<feature type="domain" description="SRCR" evidence="17">
    <location>
        <begin position="190"/>
        <end position="308"/>
    </location>
</feature>
<dbReference type="AlphaFoldDB" id="V5M173"/>
<evidence type="ECO:0000256" key="6">
    <source>
        <dbReference type="ARBA" id="ARBA00022801"/>
    </source>
</evidence>
<feature type="domain" description="Kazal-like" evidence="18">
    <location>
        <begin position="144"/>
        <end position="192"/>
    </location>
</feature>
<dbReference type="Pfam" id="PF21286">
    <property type="entry name" value="CFAI_FIMAC_N"/>
    <property type="match status" value="1"/>
</dbReference>
<dbReference type="PROSITE" id="PS01209">
    <property type="entry name" value="LDLRA_1"/>
    <property type="match status" value="2"/>
</dbReference>
<dbReference type="PROSITE" id="PS00134">
    <property type="entry name" value="TRYPSIN_HIS"/>
    <property type="match status" value="1"/>
</dbReference>
<dbReference type="InterPro" id="IPR002172">
    <property type="entry name" value="LDrepeatLR_classA_rpt"/>
</dbReference>
<keyword evidence="3 13" id="KW-0645">Protease</keyword>
<dbReference type="GO" id="GO:0002376">
    <property type="term" value="P:immune system process"/>
    <property type="evidence" value="ECO:0007669"/>
    <property type="project" value="UniProtKB-KW"/>
</dbReference>
<evidence type="ECO:0000256" key="8">
    <source>
        <dbReference type="ARBA" id="ARBA00022859"/>
    </source>
</evidence>
<evidence type="ECO:0000256" key="14">
    <source>
        <dbReference type="SAM" id="MobiDB-lite"/>
    </source>
</evidence>
<dbReference type="GO" id="GO:0006508">
    <property type="term" value="P:proteolysis"/>
    <property type="evidence" value="ECO:0007669"/>
    <property type="project" value="UniProtKB-KW"/>
</dbReference>
<dbReference type="PRINTS" id="PR00722">
    <property type="entry name" value="CHYMOTRYPSIN"/>
</dbReference>
<evidence type="ECO:0000256" key="2">
    <source>
        <dbReference type="ARBA" id="ARBA00022525"/>
    </source>
</evidence>
<dbReference type="InterPro" id="IPR002350">
    <property type="entry name" value="Kazal_dom"/>
</dbReference>
<dbReference type="Pfam" id="PF00530">
    <property type="entry name" value="SRCR"/>
    <property type="match status" value="1"/>
</dbReference>
<keyword evidence="2" id="KW-0964">Secreted</keyword>
<dbReference type="PANTHER" id="PTHR24252:SF7">
    <property type="entry name" value="HYALIN"/>
    <property type="match status" value="1"/>
</dbReference>
<feature type="signal peptide" evidence="15">
    <location>
        <begin position="1"/>
        <end position="17"/>
    </location>
</feature>
<organism evidence="19">
    <name type="scientific">Chiloscyllium plagiosum</name>
    <name type="common">whitespotted bambooshark</name>
    <dbReference type="NCBI Taxonomy" id="36176"/>
    <lineage>
        <taxon>Eukaryota</taxon>
        <taxon>Metazoa</taxon>
        <taxon>Chordata</taxon>
        <taxon>Craniata</taxon>
        <taxon>Vertebrata</taxon>
        <taxon>Chondrichthyes</taxon>
        <taxon>Elasmobranchii</taxon>
        <taxon>Galeomorphii</taxon>
        <taxon>Galeoidea</taxon>
        <taxon>Orectolobiformes</taxon>
        <taxon>Hemiscylliidae</taxon>
        <taxon>Chiloscyllium</taxon>
    </lineage>
</organism>
<dbReference type="GO" id="GO:0016020">
    <property type="term" value="C:membrane"/>
    <property type="evidence" value="ECO:0007669"/>
    <property type="project" value="InterPro"/>
</dbReference>
<dbReference type="GO" id="GO:0005576">
    <property type="term" value="C:extracellular region"/>
    <property type="evidence" value="ECO:0007669"/>
    <property type="project" value="UniProtKB-SubCell"/>
</dbReference>
<evidence type="ECO:0000256" key="10">
    <source>
        <dbReference type="ARBA" id="ARBA00023180"/>
    </source>
</evidence>
<dbReference type="GO" id="GO:0004252">
    <property type="term" value="F:serine-type endopeptidase activity"/>
    <property type="evidence" value="ECO:0007669"/>
    <property type="project" value="InterPro"/>
</dbReference>
<feature type="chain" id="PRO_5004738943" evidence="15">
    <location>
        <begin position="18"/>
        <end position="671"/>
    </location>
</feature>
<dbReference type="EMBL" id="KF537389">
    <property type="protein sequence ID" value="AHA61785.1"/>
    <property type="molecule type" value="mRNA"/>
</dbReference>
<evidence type="ECO:0000313" key="19">
    <source>
        <dbReference type="EMBL" id="AHA61785.1"/>
    </source>
</evidence>
<feature type="disulfide bond" evidence="11">
    <location>
        <begin position="316"/>
        <end position="328"/>
    </location>
</feature>
<feature type="disulfide bond" evidence="11">
    <location>
        <begin position="335"/>
        <end position="350"/>
    </location>
</feature>
<gene>
    <name evidence="19" type="primary">cpFI</name>
</gene>
<dbReference type="InterPro" id="IPR001314">
    <property type="entry name" value="Peptidase_S1A"/>
</dbReference>
<dbReference type="Gene3D" id="3.10.250.10">
    <property type="entry name" value="SRCR-like domain"/>
    <property type="match status" value="1"/>
</dbReference>
<dbReference type="SMART" id="SM00020">
    <property type="entry name" value="Tryp_SPc"/>
    <property type="match status" value="1"/>
</dbReference>
<feature type="disulfide bond" evidence="11">
    <location>
        <begin position="371"/>
        <end position="386"/>
    </location>
</feature>
<dbReference type="InterPro" id="IPR001190">
    <property type="entry name" value="SRCR"/>
</dbReference>
<reference evidence="19" key="1">
    <citation type="journal article" date="2014" name="Fish Shellfish Immunol.">
        <title>Molecular characterization and expression analysis of the complement factor I (CpFI) in the whitespotted bamboo shark (Chiloscyllium plagiosum).</title>
        <authorList>
            <person name="Wang Y."/>
            <person name="Chen B."/>
            <person name="Ke Y."/>
            <person name="Wang C."/>
            <person name="Ye B."/>
        </authorList>
    </citation>
    <scope>NUCLEOTIDE SEQUENCE</scope>
    <source>
        <tissue evidence="19">Liver</tissue>
    </source>
</reference>
<protein>
    <submittedName>
        <fullName evidence="19">Complement factor I</fullName>
    </submittedName>
</protein>
<dbReference type="InterPro" id="IPR043504">
    <property type="entry name" value="Peptidase_S1_PA_chymotrypsin"/>
</dbReference>
<evidence type="ECO:0000256" key="15">
    <source>
        <dbReference type="SAM" id="SignalP"/>
    </source>
</evidence>
<dbReference type="Pfam" id="PF00057">
    <property type="entry name" value="Ldl_recept_a"/>
    <property type="match status" value="2"/>
</dbReference>
<dbReference type="Gene3D" id="4.10.1220.10">
    <property type="entry name" value="EGF-type module"/>
    <property type="match status" value="1"/>
</dbReference>
<dbReference type="SMART" id="SM00057">
    <property type="entry name" value="FIMAC"/>
    <property type="match status" value="1"/>
</dbReference>
<dbReference type="FunFam" id="2.40.10.10:FF:000120">
    <property type="entry name" value="Putative serine protease"/>
    <property type="match status" value="1"/>
</dbReference>
<accession>V5M173</accession>
<name>V5M173_9CHON</name>
<comment type="caution">
    <text evidence="12">Lacks conserved residue(s) required for the propagation of feature annotation.</text>
</comment>
<dbReference type="Gene3D" id="3.30.60.30">
    <property type="match status" value="1"/>
</dbReference>
<evidence type="ECO:0000259" key="17">
    <source>
        <dbReference type="PROSITE" id="PS50287"/>
    </source>
</evidence>
<dbReference type="CDD" id="cd00112">
    <property type="entry name" value="LDLa"/>
    <property type="match status" value="2"/>
</dbReference>
<dbReference type="Pfam" id="PF00089">
    <property type="entry name" value="Trypsin"/>
    <property type="match status" value="1"/>
</dbReference>
<evidence type="ECO:0000256" key="7">
    <source>
        <dbReference type="ARBA" id="ARBA00022825"/>
    </source>
</evidence>
<evidence type="ECO:0000256" key="13">
    <source>
        <dbReference type="RuleBase" id="RU363034"/>
    </source>
</evidence>
<feature type="domain" description="Peptidase S1" evidence="16">
    <location>
        <begin position="429"/>
        <end position="662"/>
    </location>
</feature>
<keyword evidence="8" id="KW-0391">Immunity</keyword>
<dbReference type="PROSITE" id="PS51465">
    <property type="entry name" value="KAZAL_2"/>
    <property type="match status" value="1"/>
</dbReference>
<evidence type="ECO:0000256" key="9">
    <source>
        <dbReference type="ARBA" id="ARBA00023157"/>
    </source>
</evidence>
<dbReference type="InterPro" id="IPR003884">
    <property type="entry name" value="FacI_MAC"/>
</dbReference>
<evidence type="ECO:0000256" key="5">
    <source>
        <dbReference type="ARBA" id="ARBA00022737"/>
    </source>
</evidence>
<dbReference type="InterPro" id="IPR009003">
    <property type="entry name" value="Peptidase_S1_PA"/>
</dbReference>
<dbReference type="SMART" id="SM00202">
    <property type="entry name" value="SR"/>
    <property type="match status" value="1"/>
</dbReference>
<proteinExistence type="evidence at transcript level"/>
<feature type="compositionally biased region" description="Polar residues" evidence="14">
    <location>
        <begin position="23"/>
        <end position="44"/>
    </location>
</feature>
<dbReference type="PANTHER" id="PTHR24252">
    <property type="entry name" value="ACROSIN-RELATED"/>
    <property type="match status" value="1"/>
</dbReference>
<evidence type="ECO:0000256" key="12">
    <source>
        <dbReference type="PROSITE-ProRule" id="PRU00196"/>
    </source>
</evidence>
<dbReference type="InterPro" id="IPR023415">
    <property type="entry name" value="LDLR_class-A_CS"/>
</dbReference>
<dbReference type="InterPro" id="IPR018114">
    <property type="entry name" value="TRYPSIN_HIS"/>
</dbReference>
<feature type="disulfide bond" evidence="11">
    <location>
        <begin position="323"/>
        <end position="341"/>
    </location>
</feature>
<dbReference type="Gene3D" id="2.40.10.10">
    <property type="entry name" value="Trypsin-like serine proteases"/>
    <property type="match status" value="1"/>
</dbReference>
<dbReference type="SUPFAM" id="SSF57424">
    <property type="entry name" value="LDL receptor-like module"/>
    <property type="match status" value="2"/>
</dbReference>
<dbReference type="Pfam" id="PF21287">
    <property type="entry name" value="Kazal_CFAI"/>
    <property type="match status" value="1"/>
</dbReference>
<dbReference type="InterPro" id="IPR033116">
    <property type="entry name" value="TRYPSIN_SER"/>
</dbReference>
<dbReference type="CDD" id="cd00190">
    <property type="entry name" value="Tryp_SPc"/>
    <property type="match status" value="1"/>
</dbReference>
<evidence type="ECO:0000256" key="4">
    <source>
        <dbReference type="ARBA" id="ARBA00022729"/>
    </source>
</evidence>
<dbReference type="InterPro" id="IPR036058">
    <property type="entry name" value="Kazal_dom_sf"/>
</dbReference>
<comment type="subcellular location">
    <subcellularLocation>
        <location evidence="1">Secreted</location>
    </subcellularLocation>
</comment>